<dbReference type="SUPFAM" id="SSF51621">
    <property type="entry name" value="Phosphoenolpyruvate/pyruvate domain"/>
    <property type="match status" value="1"/>
</dbReference>
<keyword evidence="1" id="KW-0456">Lyase</keyword>
<dbReference type="STRING" id="74649.A0A2P6QUH9"/>
<accession>A0A2P6QUH9</accession>
<dbReference type="PANTHER" id="PTHR30523">
    <property type="entry name" value="PHOSPHOENOLPYRUVATE CARBOXYLASE"/>
    <property type="match status" value="1"/>
</dbReference>
<organism evidence="1 2">
    <name type="scientific">Rosa chinensis</name>
    <name type="common">China rose</name>
    <dbReference type="NCBI Taxonomy" id="74649"/>
    <lineage>
        <taxon>Eukaryota</taxon>
        <taxon>Viridiplantae</taxon>
        <taxon>Streptophyta</taxon>
        <taxon>Embryophyta</taxon>
        <taxon>Tracheophyta</taxon>
        <taxon>Spermatophyta</taxon>
        <taxon>Magnoliopsida</taxon>
        <taxon>eudicotyledons</taxon>
        <taxon>Gunneridae</taxon>
        <taxon>Pentapetalae</taxon>
        <taxon>rosids</taxon>
        <taxon>fabids</taxon>
        <taxon>Rosales</taxon>
        <taxon>Rosaceae</taxon>
        <taxon>Rosoideae</taxon>
        <taxon>Rosoideae incertae sedis</taxon>
        <taxon>Rosa</taxon>
    </lineage>
</organism>
<dbReference type="GO" id="GO:0006099">
    <property type="term" value="P:tricarboxylic acid cycle"/>
    <property type="evidence" value="ECO:0007669"/>
    <property type="project" value="InterPro"/>
</dbReference>
<keyword evidence="1" id="KW-0670">Pyruvate</keyword>
<dbReference type="EC" id="4.1.1.31" evidence="1"/>
<dbReference type="Gramene" id="PRQ37841">
    <property type="protein sequence ID" value="PRQ37841"/>
    <property type="gene ID" value="RchiOBHm_Chr4g0407141"/>
</dbReference>
<evidence type="ECO:0000313" key="2">
    <source>
        <dbReference type="Proteomes" id="UP000238479"/>
    </source>
</evidence>
<dbReference type="Proteomes" id="UP000238479">
    <property type="component" value="Chromosome 4"/>
</dbReference>
<dbReference type="EMBL" id="PDCK01000042">
    <property type="protein sequence ID" value="PRQ37841.1"/>
    <property type="molecule type" value="Genomic_DNA"/>
</dbReference>
<reference evidence="1 2" key="1">
    <citation type="journal article" date="2018" name="Nat. Genet.">
        <title>The Rosa genome provides new insights in the design of modern roses.</title>
        <authorList>
            <person name="Bendahmane M."/>
        </authorList>
    </citation>
    <scope>NUCLEOTIDE SEQUENCE [LARGE SCALE GENOMIC DNA]</scope>
    <source>
        <strain evidence="2">cv. Old Blush</strain>
    </source>
</reference>
<protein>
    <submittedName>
        <fullName evidence="1">Putative phosphoenolpyruvate carboxylase</fullName>
        <ecNumber evidence="1">4.1.1.31</ecNumber>
    </submittedName>
</protein>
<dbReference type="GO" id="GO:0008964">
    <property type="term" value="F:phosphoenolpyruvate carboxylase activity"/>
    <property type="evidence" value="ECO:0007669"/>
    <property type="project" value="UniProtKB-EC"/>
</dbReference>
<sequence length="65" mass="7770">MGTYSEWDEEKKLEFLTREFKGKRPLVPSSMESSTRIGHLWAIPWVFAWTRTRFVLPAWVELNQV</sequence>
<dbReference type="PANTHER" id="PTHR30523:SF6">
    <property type="entry name" value="PHOSPHOENOLPYRUVATE CARBOXYLASE"/>
    <property type="match status" value="1"/>
</dbReference>
<dbReference type="InterPro" id="IPR021135">
    <property type="entry name" value="PEP_COase"/>
</dbReference>
<comment type="caution">
    <text evidence="1">The sequence shown here is derived from an EMBL/GenBank/DDBJ whole genome shotgun (WGS) entry which is preliminary data.</text>
</comment>
<dbReference type="GO" id="GO:0005829">
    <property type="term" value="C:cytosol"/>
    <property type="evidence" value="ECO:0007669"/>
    <property type="project" value="TreeGrafter"/>
</dbReference>
<name>A0A2P6QUH9_ROSCH</name>
<dbReference type="InterPro" id="IPR015813">
    <property type="entry name" value="Pyrv/PenolPyrv_kinase-like_dom"/>
</dbReference>
<keyword evidence="2" id="KW-1185">Reference proteome</keyword>
<dbReference type="Pfam" id="PF00311">
    <property type="entry name" value="PEPcase"/>
    <property type="match status" value="1"/>
</dbReference>
<dbReference type="AlphaFoldDB" id="A0A2P6QUH9"/>
<evidence type="ECO:0000313" key="1">
    <source>
        <dbReference type="EMBL" id="PRQ37841.1"/>
    </source>
</evidence>
<dbReference type="GO" id="GO:0015977">
    <property type="term" value="P:carbon fixation"/>
    <property type="evidence" value="ECO:0007669"/>
    <property type="project" value="InterPro"/>
</dbReference>
<gene>
    <name evidence="1" type="ORF">RchiOBHm_Chr4g0407141</name>
</gene>
<proteinExistence type="predicted"/>